<feature type="transmembrane region" description="Helical" evidence="6">
    <location>
        <begin position="286"/>
        <end position="316"/>
    </location>
</feature>
<evidence type="ECO:0000313" key="8">
    <source>
        <dbReference type="EMBL" id="TLD92185.1"/>
    </source>
</evidence>
<evidence type="ECO:0000256" key="6">
    <source>
        <dbReference type="SAM" id="Phobius"/>
    </source>
</evidence>
<sequence length="329" mass="37184">MIMLYYSYLFNMLVAFLLCVSTFWIKILIQRAVKSSFLASLLAVLLMIVLVFLPLLFIFYRAFMSISSFSYDSLLGYFNKLKAFIESIFSHLPLLEKQMPQMLDSISFSQISSYILKFTTTIGESGLRVVIDVCVIVVFLFVFFYWGDFFYSYVKRLLPFKKENIEEVVREVSGTLRVVLLSTFLNVVMQGSAFGIAAYILGFDGILLGISYGICSMIPIVGGTLVWIPVCVVLVFQERIESAIVLGLYSAVFIGFVIDNIIKPYIIGIVNRRVLSKPLNINELIIFFATLAGLSAFGFWGIIIGPAITALFIAMLQMYERDFLVKENG</sequence>
<reference evidence="8 9" key="2">
    <citation type="journal article" date="2016" name="Infect. Immun.">
        <title>Helicobacter saguini, a Novel Helicobacter Isolated from Cotton-Top Tamarins with Ulcerative Colitis, Has Proinflammatory Properties and Induces Typhlocolitis and Dysplasia in Gnotobiotic IL-10-/- Mice.</title>
        <authorList>
            <person name="Shen Z."/>
            <person name="Mannion A."/>
            <person name="Whary M.T."/>
            <person name="Muthupalani S."/>
            <person name="Sheh A."/>
            <person name="Feng Y."/>
            <person name="Gong G."/>
            <person name="Vandamme P."/>
            <person name="Holcombe H.R."/>
            <person name="Paster B.J."/>
            <person name="Fox J.G."/>
        </authorList>
    </citation>
    <scope>NUCLEOTIDE SEQUENCE [LARGE SCALE GENOMIC DNA]</scope>
    <source>
        <strain evidence="8 9">MIT 97-6194</strain>
    </source>
</reference>
<name>A0A347W102_9HELI</name>
<dbReference type="Proteomes" id="UP000029714">
    <property type="component" value="Unassembled WGS sequence"/>
</dbReference>
<evidence type="ECO:0000256" key="1">
    <source>
        <dbReference type="ARBA" id="ARBA00004141"/>
    </source>
</evidence>
<evidence type="ECO:0000256" key="3">
    <source>
        <dbReference type="ARBA" id="ARBA00022692"/>
    </source>
</evidence>
<feature type="transmembrane region" description="Helical" evidence="6">
    <location>
        <begin position="206"/>
        <end position="236"/>
    </location>
</feature>
<keyword evidence="5 6" id="KW-0472">Membrane</keyword>
<dbReference type="PANTHER" id="PTHR21716">
    <property type="entry name" value="TRANSMEMBRANE PROTEIN"/>
    <property type="match status" value="1"/>
</dbReference>
<dbReference type="Proteomes" id="UP000477070">
    <property type="component" value="Unassembled WGS sequence"/>
</dbReference>
<keyword evidence="4 6" id="KW-1133">Transmembrane helix</keyword>
<evidence type="ECO:0000256" key="4">
    <source>
        <dbReference type="ARBA" id="ARBA00022989"/>
    </source>
</evidence>
<evidence type="ECO:0000313" key="9">
    <source>
        <dbReference type="Proteomes" id="UP000029714"/>
    </source>
</evidence>
<feature type="transmembrane region" description="Helical" evidence="6">
    <location>
        <begin position="6"/>
        <end position="25"/>
    </location>
</feature>
<evidence type="ECO:0000256" key="2">
    <source>
        <dbReference type="ARBA" id="ARBA00009773"/>
    </source>
</evidence>
<accession>A0A347W102</accession>
<keyword evidence="9" id="KW-1185">Reference proteome</keyword>
<comment type="similarity">
    <text evidence="2">Belongs to the autoinducer-2 exporter (AI-2E) (TC 2.A.86) family.</text>
</comment>
<dbReference type="EMBL" id="JRMP02000023">
    <property type="protein sequence ID" value="TLD92185.1"/>
    <property type="molecule type" value="Genomic_DNA"/>
</dbReference>
<dbReference type="InterPro" id="IPR002549">
    <property type="entry name" value="AI-2E-like"/>
</dbReference>
<dbReference type="EMBL" id="QBIU01000001">
    <property type="protein sequence ID" value="MWV68712.1"/>
    <property type="molecule type" value="Genomic_DNA"/>
</dbReference>
<reference evidence="7 10" key="4">
    <citation type="submission" date="2019-12" db="EMBL/GenBank/DDBJ databases">
        <title>Multi-Generational Helicobacter saguini Isolates.</title>
        <authorList>
            <person name="Mannion A."/>
            <person name="Shen Z."/>
            <person name="Fox J.G."/>
        </authorList>
    </citation>
    <scope>NUCLEOTIDE SEQUENCE [LARGE SCALE GENOMIC DNA]</scope>
    <source>
        <strain evidence="7">16-048</strain>
        <strain evidence="10">16-048 (F4)</strain>
    </source>
</reference>
<feature type="transmembrane region" description="Helical" evidence="6">
    <location>
        <begin position="129"/>
        <end position="154"/>
    </location>
</feature>
<evidence type="ECO:0000313" key="7">
    <source>
        <dbReference type="EMBL" id="MWV68712.1"/>
    </source>
</evidence>
<protein>
    <submittedName>
        <fullName evidence="8">AI-2E family transporter</fullName>
    </submittedName>
</protein>
<dbReference type="STRING" id="1548018.LS64_03960"/>
<dbReference type="PANTHER" id="PTHR21716:SF4">
    <property type="entry name" value="TRANSMEMBRANE PROTEIN 245"/>
    <property type="match status" value="1"/>
</dbReference>
<dbReference type="Pfam" id="PF01594">
    <property type="entry name" value="AI-2E_transport"/>
    <property type="match status" value="1"/>
</dbReference>
<comment type="subcellular location">
    <subcellularLocation>
        <location evidence="1">Membrane</location>
        <topology evidence="1">Multi-pass membrane protein</topology>
    </subcellularLocation>
</comment>
<evidence type="ECO:0000313" key="10">
    <source>
        <dbReference type="Proteomes" id="UP000477070"/>
    </source>
</evidence>
<feature type="transmembrane region" description="Helical" evidence="6">
    <location>
        <begin position="243"/>
        <end position="266"/>
    </location>
</feature>
<feature type="transmembrane region" description="Helical" evidence="6">
    <location>
        <begin position="175"/>
        <end position="200"/>
    </location>
</feature>
<organism evidence="8 9">
    <name type="scientific">Helicobacter saguini</name>
    <dbReference type="NCBI Taxonomy" id="1548018"/>
    <lineage>
        <taxon>Bacteria</taxon>
        <taxon>Pseudomonadati</taxon>
        <taxon>Campylobacterota</taxon>
        <taxon>Epsilonproteobacteria</taxon>
        <taxon>Campylobacterales</taxon>
        <taxon>Helicobacteraceae</taxon>
        <taxon>Helicobacter</taxon>
    </lineage>
</organism>
<evidence type="ECO:0000256" key="5">
    <source>
        <dbReference type="ARBA" id="ARBA00023136"/>
    </source>
</evidence>
<proteinExistence type="inferred from homology"/>
<feature type="transmembrane region" description="Helical" evidence="6">
    <location>
        <begin position="37"/>
        <end position="60"/>
    </location>
</feature>
<dbReference type="AlphaFoldDB" id="A0A347W102"/>
<dbReference type="OrthoDB" id="5348369at2"/>
<gene>
    <name evidence="7" type="ORF">DCO61_01370</name>
    <name evidence="8" type="ORF">LS64_010845</name>
</gene>
<dbReference type="GO" id="GO:0016020">
    <property type="term" value="C:membrane"/>
    <property type="evidence" value="ECO:0007669"/>
    <property type="project" value="UniProtKB-SubCell"/>
</dbReference>
<reference evidence="8" key="3">
    <citation type="submission" date="2018-04" db="EMBL/GenBank/DDBJ databases">
        <authorList>
            <person name="Sheh A."/>
            <person name="Shen Z."/>
            <person name="Mannion A.J."/>
            <person name="Fox J.G."/>
        </authorList>
    </citation>
    <scope>NUCLEOTIDE SEQUENCE</scope>
    <source>
        <strain evidence="8">MIT 97-6194</strain>
    </source>
</reference>
<reference evidence="8 9" key="1">
    <citation type="journal article" date="2014" name="Genome Announc.">
        <title>Draft genome sequences of eight enterohepatic helicobacter species isolated from both laboratory and wild rodents.</title>
        <authorList>
            <person name="Sheh A."/>
            <person name="Shen Z."/>
            <person name="Fox J.G."/>
        </authorList>
    </citation>
    <scope>NUCLEOTIDE SEQUENCE [LARGE SCALE GENOMIC DNA]</scope>
    <source>
        <strain evidence="8 9">MIT 97-6194</strain>
    </source>
</reference>
<keyword evidence="3 6" id="KW-0812">Transmembrane</keyword>
<comment type="caution">
    <text evidence="8">The sequence shown here is derived from an EMBL/GenBank/DDBJ whole genome shotgun (WGS) entry which is preliminary data.</text>
</comment>